<evidence type="ECO:0000313" key="2">
    <source>
        <dbReference type="EMBL" id="CAF0924068.1"/>
    </source>
</evidence>
<comment type="caution">
    <text evidence="2">The sequence shown here is derived from an EMBL/GenBank/DDBJ whole genome shotgun (WGS) entry which is preliminary data.</text>
</comment>
<evidence type="ECO:0000256" key="1">
    <source>
        <dbReference type="SAM" id="MobiDB-lite"/>
    </source>
</evidence>
<dbReference type="AlphaFoldDB" id="A0A814B5W9"/>
<organism evidence="2 3">
    <name type="scientific">Rotaria sordida</name>
    <dbReference type="NCBI Taxonomy" id="392033"/>
    <lineage>
        <taxon>Eukaryota</taxon>
        <taxon>Metazoa</taxon>
        <taxon>Spiralia</taxon>
        <taxon>Gnathifera</taxon>
        <taxon>Rotifera</taxon>
        <taxon>Eurotatoria</taxon>
        <taxon>Bdelloidea</taxon>
        <taxon>Philodinida</taxon>
        <taxon>Philodinidae</taxon>
        <taxon>Rotaria</taxon>
    </lineage>
</organism>
<dbReference type="EMBL" id="CAJNOT010000278">
    <property type="protein sequence ID" value="CAF0924068.1"/>
    <property type="molecule type" value="Genomic_DNA"/>
</dbReference>
<feature type="region of interest" description="Disordered" evidence="1">
    <location>
        <begin position="39"/>
        <end position="71"/>
    </location>
</feature>
<evidence type="ECO:0000313" key="3">
    <source>
        <dbReference type="Proteomes" id="UP000663864"/>
    </source>
</evidence>
<proteinExistence type="predicted"/>
<protein>
    <submittedName>
        <fullName evidence="2">Uncharacterized protein</fullName>
    </submittedName>
</protein>
<name>A0A814B5W9_9BILA</name>
<gene>
    <name evidence="2" type="ORF">ZHD862_LOCUS8558</name>
</gene>
<sequence>MNEISDTGIKLNIDHDRNIAYIRFDRNSSRSTCSSIVLSSCSSDEGNHDNRSTPPLQWKRQEILNNDRHHS</sequence>
<accession>A0A814B5W9</accession>
<feature type="compositionally biased region" description="Basic and acidic residues" evidence="1">
    <location>
        <begin position="59"/>
        <end position="71"/>
    </location>
</feature>
<reference evidence="2" key="1">
    <citation type="submission" date="2021-02" db="EMBL/GenBank/DDBJ databases">
        <authorList>
            <person name="Nowell W R."/>
        </authorList>
    </citation>
    <scope>NUCLEOTIDE SEQUENCE</scope>
</reference>
<dbReference type="Proteomes" id="UP000663864">
    <property type="component" value="Unassembled WGS sequence"/>
</dbReference>